<gene>
    <name evidence="1" type="ORF">SAMN04488035_1510</name>
</gene>
<dbReference type="EMBL" id="FONZ01000002">
    <property type="protein sequence ID" value="SFF08548.1"/>
    <property type="molecule type" value="Genomic_DNA"/>
</dbReference>
<sequence length="59" mass="6049">MNPDVTVALANAEVLASDVAAKSDDPDTRQLADAVVELAQATEGLAREVSAPDEAAQRA</sequence>
<evidence type="ECO:0000313" key="2">
    <source>
        <dbReference type="Proteomes" id="UP000198520"/>
    </source>
</evidence>
<protein>
    <submittedName>
        <fullName evidence="1">Uncharacterized protein</fullName>
    </submittedName>
</protein>
<dbReference type="RefSeq" id="WP_093376760.1">
    <property type="nucleotide sequence ID" value="NZ_BNAN01000002.1"/>
</dbReference>
<organism evidence="1 2">
    <name type="scientific">Flavimobilis marinus</name>
    <dbReference type="NCBI Taxonomy" id="285351"/>
    <lineage>
        <taxon>Bacteria</taxon>
        <taxon>Bacillati</taxon>
        <taxon>Actinomycetota</taxon>
        <taxon>Actinomycetes</taxon>
        <taxon>Micrococcales</taxon>
        <taxon>Jonesiaceae</taxon>
        <taxon>Flavimobilis</taxon>
    </lineage>
</organism>
<dbReference type="AlphaFoldDB" id="A0A1I2FUP0"/>
<reference evidence="2" key="1">
    <citation type="submission" date="2016-10" db="EMBL/GenBank/DDBJ databases">
        <authorList>
            <person name="Varghese N."/>
            <person name="Submissions S."/>
        </authorList>
    </citation>
    <scope>NUCLEOTIDE SEQUENCE [LARGE SCALE GENOMIC DNA]</scope>
    <source>
        <strain evidence="2">DSM 19083</strain>
    </source>
</reference>
<name>A0A1I2FUP0_9MICO</name>
<proteinExistence type="predicted"/>
<evidence type="ECO:0000313" key="1">
    <source>
        <dbReference type="EMBL" id="SFF08548.1"/>
    </source>
</evidence>
<dbReference type="Proteomes" id="UP000198520">
    <property type="component" value="Unassembled WGS sequence"/>
</dbReference>
<accession>A0A1I2FUP0</accession>
<keyword evidence="2" id="KW-1185">Reference proteome</keyword>